<dbReference type="AlphaFoldDB" id="A0A6S7A2X1"/>
<gene>
    <name evidence="7" type="primary">fecI_16</name>
    <name evidence="7" type="ORF">LMG3458_02685</name>
</gene>
<keyword evidence="4" id="KW-0804">Transcription</keyword>
<accession>A0A6S7A2X1</accession>
<dbReference type="SUPFAM" id="SSF88659">
    <property type="entry name" value="Sigma3 and sigma4 domains of RNA polymerase sigma factors"/>
    <property type="match status" value="1"/>
</dbReference>
<dbReference type="Gene3D" id="1.10.1740.10">
    <property type="match status" value="1"/>
</dbReference>
<keyword evidence="3" id="KW-0731">Sigma factor</keyword>
<comment type="similarity">
    <text evidence="1">Belongs to the sigma-70 factor family. ECF subfamily.</text>
</comment>
<evidence type="ECO:0000256" key="1">
    <source>
        <dbReference type="ARBA" id="ARBA00010641"/>
    </source>
</evidence>
<dbReference type="NCBIfam" id="TIGR02937">
    <property type="entry name" value="sigma70-ECF"/>
    <property type="match status" value="1"/>
</dbReference>
<dbReference type="InterPro" id="IPR013324">
    <property type="entry name" value="RNA_pol_sigma_r3/r4-like"/>
</dbReference>
<dbReference type="Pfam" id="PF04542">
    <property type="entry name" value="Sigma70_r2"/>
    <property type="match status" value="1"/>
</dbReference>
<feature type="domain" description="RNA polymerase sigma factor 70 region 4 type 2" evidence="6">
    <location>
        <begin position="109"/>
        <end position="161"/>
    </location>
</feature>
<dbReference type="RefSeq" id="WP_175192208.1">
    <property type="nucleotide sequence ID" value="NZ_CADIJO010000008.1"/>
</dbReference>
<dbReference type="InterPro" id="IPR013325">
    <property type="entry name" value="RNA_pol_sigma_r2"/>
</dbReference>
<dbReference type="GO" id="GO:0003677">
    <property type="term" value="F:DNA binding"/>
    <property type="evidence" value="ECO:0007669"/>
    <property type="project" value="InterPro"/>
</dbReference>
<dbReference type="PANTHER" id="PTHR43133">
    <property type="entry name" value="RNA POLYMERASE ECF-TYPE SIGMA FACTO"/>
    <property type="match status" value="1"/>
</dbReference>
<sequence length="175" mass="19276">MPFPPTDAAALYSDHHGWLQRWLKFRLNNAYDAADLAHDTFVRVLARPRGIEGGEGGQRAYLTTIARGLLVDHWRRQRLEQAYLEALAARPEAVAPSEEARAIILETLFEIDAMLDRLPPKVSQAFVLAQLEGVGYADIGAQLGVSERMVKKYMAQAMLHCIALAAGAVGVPQGR</sequence>
<name>A0A6S7A2X1_9BURK</name>
<dbReference type="GO" id="GO:0016987">
    <property type="term" value="F:sigma factor activity"/>
    <property type="evidence" value="ECO:0007669"/>
    <property type="project" value="UniProtKB-KW"/>
</dbReference>
<dbReference type="EMBL" id="CADIJO010000008">
    <property type="protein sequence ID" value="CAB3701529.1"/>
    <property type="molecule type" value="Genomic_DNA"/>
</dbReference>
<dbReference type="PANTHER" id="PTHR43133:SF63">
    <property type="entry name" value="RNA POLYMERASE SIGMA FACTOR FECI-RELATED"/>
    <property type="match status" value="1"/>
</dbReference>
<organism evidence="7 8">
    <name type="scientific">Achromobacter deleyi</name>
    <dbReference type="NCBI Taxonomy" id="1353891"/>
    <lineage>
        <taxon>Bacteria</taxon>
        <taxon>Pseudomonadati</taxon>
        <taxon>Pseudomonadota</taxon>
        <taxon>Betaproteobacteria</taxon>
        <taxon>Burkholderiales</taxon>
        <taxon>Alcaligenaceae</taxon>
        <taxon>Achromobacter</taxon>
    </lineage>
</organism>
<keyword evidence="2" id="KW-0805">Transcription regulation</keyword>
<dbReference type="InterPro" id="IPR013249">
    <property type="entry name" value="RNA_pol_sigma70_r4_t2"/>
</dbReference>
<dbReference type="GO" id="GO:0006352">
    <property type="term" value="P:DNA-templated transcription initiation"/>
    <property type="evidence" value="ECO:0007669"/>
    <property type="project" value="InterPro"/>
</dbReference>
<evidence type="ECO:0000259" key="6">
    <source>
        <dbReference type="Pfam" id="PF08281"/>
    </source>
</evidence>
<proteinExistence type="inferred from homology"/>
<dbReference type="Pfam" id="PF08281">
    <property type="entry name" value="Sigma70_r4_2"/>
    <property type="match status" value="1"/>
</dbReference>
<dbReference type="InterPro" id="IPR007627">
    <property type="entry name" value="RNA_pol_sigma70_r2"/>
</dbReference>
<feature type="domain" description="RNA polymerase sigma-70 region 2" evidence="5">
    <location>
        <begin position="11"/>
        <end position="78"/>
    </location>
</feature>
<dbReference type="Gene3D" id="1.10.10.10">
    <property type="entry name" value="Winged helix-like DNA-binding domain superfamily/Winged helix DNA-binding domain"/>
    <property type="match status" value="1"/>
</dbReference>
<evidence type="ECO:0000256" key="4">
    <source>
        <dbReference type="ARBA" id="ARBA00023163"/>
    </source>
</evidence>
<evidence type="ECO:0000259" key="5">
    <source>
        <dbReference type="Pfam" id="PF04542"/>
    </source>
</evidence>
<evidence type="ECO:0000256" key="3">
    <source>
        <dbReference type="ARBA" id="ARBA00023082"/>
    </source>
</evidence>
<dbReference type="InterPro" id="IPR039425">
    <property type="entry name" value="RNA_pol_sigma-70-like"/>
</dbReference>
<evidence type="ECO:0000313" key="7">
    <source>
        <dbReference type="EMBL" id="CAB3701529.1"/>
    </source>
</evidence>
<protein>
    <submittedName>
        <fullName evidence="7">Putative RNA polymerase sigma factor FecI</fullName>
    </submittedName>
</protein>
<reference evidence="7 8" key="1">
    <citation type="submission" date="2020-04" db="EMBL/GenBank/DDBJ databases">
        <authorList>
            <person name="De Canck E."/>
        </authorList>
    </citation>
    <scope>NUCLEOTIDE SEQUENCE [LARGE SCALE GENOMIC DNA]</scope>
    <source>
        <strain evidence="7 8">LMG 3458</strain>
    </source>
</reference>
<evidence type="ECO:0000313" key="8">
    <source>
        <dbReference type="Proteomes" id="UP000494111"/>
    </source>
</evidence>
<dbReference type="InterPro" id="IPR036388">
    <property type="entry name" value="WH-like_DNA-bd_sf"/>
</dbReference>
<dbReference type="InterPro" id="IPR014284">
    <property type="entry name" value="RNA_pol_sigma-70_dom"/>
</dbReference>
<dbReference type="Proteomes" id="UP000494111">
    <property type="component" value="Unassembled WGS sequence"/>
</dbReference>
<dbReference type="SUPFAM" id="SSF88946">
    <property type="entry name" value="Sigma2 domain of RNA polymerase sigma factors"/>
    <property type="match status" value="1"/>
</dbReference>
<evidence type="ECO:0000256" key="2">
    <source>
        <dbReference type="ARBA" id="ARBA00023015"/>
    </source>
</evidence>